<evidence type="ECO:0000313" key="2">
    <source>
        <dbReference type="Proteomes" id="UP000045706"/>
    </source>
</evidence>
<organism evidence="1 2">
    <name type="scientific">Verticillium longisporum</name>
    <name type="common">Verticillium dahliae var. longisporum</name>
    <dbReference type="NCBI Taxonomy" id="100787"/>
    <lineage>
        <taxon>Eukaryota</taxon>
        <taxon>Fungi</taxon>
        <taxon>Dikarya</taxon>
        <taxon>Ascomycota</taxon>
        <taxon>Pezizomycotina</taxon>
        <taxon>Sordariomycetes</taxon>
        <taxon>Hypocreomycetidae</taxon>
        <taxon>Glomerellales</taxon>
        <taxon>Plectosphaerellaceae</taxon>
        <taxon>Verticillium</taxon>
    </lineage>
</organism>
<name>A0A0G4NFV8_VERLO</name>
<evidence type="ECO:0000313" key="1">
    <source>
        <dbReference type="EMBL" id="CRK45441.1"/>
    </source>
</evidence>
<proteinExistence type="predicted"/>
<reference evidence="2" key="1">
    <citation type="submission" date="2015-05" db="EMBL/GenBank/DDBJ databases">
        <authorList>
            <person name="Fogelqvist Johan"/>
        </authorList>
    </citation>
    <scope>NUCLEOTIDE SEQUENCE [LARGE SCALE GENOMIC DNA]</scope>
</reference>
<sequence length="692" mass="70352">MSNSGIAQHREKPNHPPRLLPAHILQRFAHAFQLSSQRPLSSHDNSLNRTVRDAAGAGVADERRVLLEGALCVLERGRLPVGPAAGHLGLGHVRVDDAPLGVNGDDVAVLDETDGAALLGLGHNVADEEAVAAAGEAAVGQQRDVLAEAGAHDGRARLEHLGHAGPALGALVADDDDRLVALFYVAGLERGDKVVLVVVDARLAREDEALLARDLADGAAGRELAAQDLNVAPDDDDRLFALFNVAGLERGDEVVLVVVDARLAREDEALLARDLADGAAGRELAAQDLNVARRLDGLAQRADDLLVGGKVGEGVDVLGHGLARDGDALAVEDALLEEELEEGRRAADAVHVGHDKLARGLEVGEEGGPVGDGLEVLDGELDADAVGNGEQVEDGVGAAAENVDDDHGVLKGLARQDVAGAEVLAQKVLDGLADVLALGLLGRVLGRAAAAAGQGETERLNGRGHGVGRVHATAGAAAGAGVADNVEALLLGDLARDVLAVGLEGRDNVDVLARDVLAVGLEGRDNVDVLALLGAAGLDGAAVDHDAGAVDAAHGHGDAGHVLVAAGQGNVAVVPLAVHDRLDAVGDDLTALQGVAHALGAHAHAVGDANRVEPVGNEAGLGHGRADDGRQVHEVHVAGVALVPDGGDADLGLVHVVFAQLLHLSRLGAAFVLELDPVLAVQSVESLSVGFL</sequence>
<protein>
    <submittedName>
        <fullName evidence="1">Uncharacterized protein</fullName>
    </submittedName>
</protein>
<dbReference type="AlphaFoldDB" id="A0A0G4NFV8"/>
<dbReference type="EMBL" id="CVQI01034828">
    <property type="protein sequence ID" value="CRK45441.1"/>
    <property type="molecule type" value="Genomic_DNA"/>
</dbReference>
<accession>A0A0G4NFV8</accession>
<gene>
    <name evidence="1" type="ORF">BN1723_006607</name>
</gene>
<dbReference type="Proteomes" id="UP000045706">
    <property type="component" value="Unassembled WGS sequence"/>
</dbReference>